<evidence type="ECO:0000256" key="1">
    <source>
        <dbReference type="ARBA" id="ARBA00008520"/>
    </source>
</evidence>
<evidence type="ECO:0000313" key="9">
    <source>
        <dbReference type="EMBL" id="MFD1175081.1"/>
    </source>
</evidence>
<dbReference type="Gene3D" id="3.40.190.10">
    <property type="entry name" value="Periplasmic binding protein-like II"/>
    <property type="match status" value="2"/>
</dbReference>
<dbReference type="InterPro" id="IPR006061">
    <property type="entry name" value="SBP_1_CS"/>
</dbReference>
<dbReference type="InterPro" id="IPR050490">
    <property type="entry name" value="Bact_solute-bd_prot1"/>
</dbReference>
<dbReference type="SUPFAM" id="SSF53850">
    <property type="entry name" value="Periplasmic binding protein-like II"/>
    <property type="match status" value="1"/>
</dbReference>
<keyword evidence="4 8" id="KW-0732">Signal</keyword>
<accession>A0ABW3RS70</accession>
<dbReference type="Pfam" id="PF01547">
    <property type="entry name" value="SBP_bac_1"/>
    <property type="match status" value="1"/>
</dbReference>
<dbReference type="InterPro" id="IPR006059">
    <property type="entry name" value="SBP"/>
</dbReference>
<dbReference type="Proteomes" id="UP001597262">
    <property type="component" value="Unassembled WGS sequence"/>
</dbReference>
<evidence type="ECO:0000256" key="7">
    <source>
        <dbReference type="ARBA" id="ARBA00023288"/>
    </source>
</evidence>
<keyword evidence="2" id="KW-0813">Transport</keyword>
<feature type="signal peptide" evidence="8">
    <location>
        <begin position="1"/>
        <end position="21"/>
    </location>
</feature>
<evidence type="ECO:0000313" key="10">
    <source>
        <dbReference type="Proteomes" id="UP001597262"/>
    </source>
</evidence>
<evidence type="ECO:0000256" key="8">
    <source>
        <dbReference type="SAM" id="SignalP"/>
    </source>
</evidence>
<dbReference type="PANTHER" id="PTHR43649:SF33">
    <property type="entry name" value="POLYGALACTURONAN_RHAMNOGALACTURONAN-BINDING PROTEIN YTCQ"/>
    <property type="match status" value="1"/>
</dbReference>
<feature type="chain" id="PRO_5046754394" evidence="8">
    <location>
        <begin position="22"/>
        <end position="438"/>
    </location>
</feature>
<sequence>MNKKRSISILSVLLVMSLLLAACGGGKLSGNQSSSQSNSQNESAANGGKVKTVKIFQFKTEIVEGLNELKVEFEKEHPNIKLDIQTVGGGADYAAALKTKFASGDAPDIFSNGGYAELDMWKDKIEDLSDQPWVKDLVPLAAEPMKKDGKVYGMPMNLEGIGYVYNKDLFAKAGITETPKTITELEADAKKLQAIGVTPFGNAYQEWWLLGNQGISVAFARQDNVDEFIKGLNAGTASIVDNEQFKNWSNLLKLTVKYGQKNPLTTDANTHLALFASGKVAMMQEGNWAQTLVDNITPNMNIGMFPMPIDDNAEKNDKLTVGIPANLVVNKDSASKEEAKTFLNWLVTSDMGKEYIAKKWKFIPALKTIPATSEDIGLLGADVKKYVDENKVYGLQSSKFPDGVTQEFASAIQQLVGDKVDVNGWMKNMQAAWDKLKK</sequence>
<keyword evidence="6" id="KW-0564">Palmitate</keyword>
<evidence type="ECO:0000256" key="3">
    <source>
        <dbReference type="ARBA" id="ARBA00022475"/>
    </source>
</evidence>
<proteinExistence type="inferred from homology"/>
<dbReference type="PROSITE" id="PS01037">
    <property type="entry name" value="SBP_BACTERIAL_1"/>
    <property type="match status" value="1"/>
</dbReference>
<dbReference type="PANTHER" id="PTHR43649">
    <property type="entry name" value="ARABINOSE-BINDING PROTEIN-RELATED"/>
    <property type="match status" value="1"/>
</dbReference>
<reference evidence="10" key="1">
    <citation type="journal article" date="2019" name="Int. J. Syst. Evol. Microbiol.">
        <title>The Global Catalogue of Microorganisms (GCM) 10K type strain sequencing project: providing services to taxonomists for standard genome sequencing and annotation.</title>
        <authorList>
            <consortium name="The Broad Institute Genomics Platform"/>
            <consortium name="The Broad Institute Genome Sequencing Center for Infectious Disease"/>
            <person name="Wu L."/>
            <person name="Ma J."/>
        </authorList>
    </citation>
    <scope>NUCLEOTIDE SEQUENCE [LARGE SCALE GENOMIC DNA]</scope>
    <source>
        <strain evidence="10">CCUG 59189</strain>
    </source>
</reference>
<dbReference type="PROSITE" id="PS51257">
    <property type="entry name" value="PROKAR_LIPOPROTEIN"/>
    <property type="match status" value="1"/>
</dbReference>
<keyword evidence="5" id="KW-0472">Membrane</keyword>
<comment type="caution">
    <text evidence="9">The sequence shown here is derived from an EMBL/GenBank/DDBJ whole genome shotgun (WGS) entry which is preliminary data.</text>
</comment>
<dbReference type="EMBL" id="JBHTLM010000001">
    <property type="protein sequence ID" value="MFD1175081.1"/>
    <property type="molecule type" value="Genomic_DNA"/>
</dbReference>
<keyword evidence="3" id="KW-1003">Cell membrane</keyword>
<evidence type="ECO:0000256" key="6">
    <source>
        <dbReference type="ARBA" id="ARBA00023139"/>
    </source>
</evidence>
<evidence type="ECO:0000256" key="5">
    <source>
        <dbReference type="ARBA" id="ARBA00023136"/>
    </source>
</evidence>
<protein>
    <submittedName>
        <fullName evidence="9">ABC transporter substrate-binding protein</fullName>
    </submittedName>
</protein>
<keyword evidence="7" id="KW-0449">Lipoprotein</keyword>
<keyword evidence="10" id="KW-1185">Reference proteome</keyword>
<comment type="similarity">
    <text evidence="1">Belongs to the bacterial solute-binding protein 1 family.</text>
</comment>
<evidence type="ECO:0000256" key="4">
    <source>
        <dbReference type="ARBA" id="ARBA00022729"/>
    </source>
</evidence>
<evidence type="ECO:0000256" key="2">
    <source>
        <dbReference type="ARBA" id="ARBA00022448"/>
    </source>
</evidence>
<dbReference type="RefSeq" id="WP_379316067.1">
    <property type="nucleotide sequence ID" value="NZ_JBHTLM010000001.1"/>
</dbReference>
<organism evidence="9 10">
    <name type="scientific">Paenibacillus puldeungensis</name>
    <dbReference type="NCBI Taxonomy" id="696536"/>
    <lineage>
        <taxon>Bacteria</taxon>
        <taxon>Bacillati</taxon>
        <taxon>Bacillota</taxon>
        <taxon>Bacilli</taxon>
        <taxon>Bacillales</taxon>
        <taxon>Paenibacillaceae</taxon>
        <taxon>Paenibacillus</taxon>
    </lineage>
</organism>
<gene>
    <name evidence="9" type="ORF">ACFQ3W_01995</name>
</gene>
<name>A0ABW3RS70_9BACL</name>